<name>A0A4S8IIS9_MUSBA</name>
<accession>A0A4S8IIS9</accession>
<proteinExistence type="predicted"/>
<organism evidence="1 2">
    <name type="scientific">Musa balbisiana</name>
    <name type="common">Banana</name>
    <dbReference type="NCBI Taxonomy" id="52838"/>
    <lineage>
        <taxon>Eukaryota</taxon>
        <taxon>Viridiplantae</taxon>
        <taxon>Streptophyta</taxon>
        <taxon>Embryophyta</taxon>
        <taxon>Tracheophyta</taxon>
        <taxon>Spermatophyta</taxon>
        <taxon>Magnoliopsida</taxon>
        <taxon>Liliopsida</taxon>
        <taxon>Zingiberales</taxon>
        <taxon>Musaceae</taxon>
        <taxon>Musa</taxon>
    </lineage>
</organism>
<evidence type="ECO:0000313" key="1">
    <source>
        <dbReference type="EMBL" id="THU48240.1"/>
    </source>
</evidence>
<gene>
    <name evidence="1" type="ORF">C4D60_Mb09t24140</name>
</gene>
<reference evidence="1 2" key="1">
    <citation type="journal article" date="2019" name="Nat. Plants">
        <title>Genome sequencing of Musa balbisiana reveals subgenome evolution and function divergence in polyploid bananas.</title>
        <authorList>
            <person name="Yao X."/>
        </authorList>
    </citation>
    <scope>NUCLEOTIDE SEQUENCE [LARGE SCALE GENOMIC DNA]</scope>
    <source>
        <strain evidence="2">cv. DH-PKW</strain>
        <tissue evidence="1">Leaves</tissue>
    </source>
</reference>
<dbReference type="EMBL" id="PYDT01000010">
    <property type="protein sequence ID" value="THU48240.1"/>
    <property type="molecule type" value="Genomic_DNA"/>
</dbReference>
<comment type="caution">
    <text evidence="1">The sequence shown here is derived from an EMBL/GenBank/DDBJ whole genome shotgun (WGS) entry which is preliminary data.</text>
</comment>
<dbReference type="AlphaFoldDB" id="A0A4S8IIS9"/>
<dbReference type="Proteomes" id="UP000317650">
    <property type="component" value="Chromosome 9"/>
</dbReference>
<sequence>MAWKHHTKQIMKPSISHGMTSFSIMINLMSGVWVDCKVEIVGHSGDEHQLTSPAATQHAFRSFNLKLDCPHSPTTSLEFVHLLHPGHTAVPLERE</sequence>
<keyword evidence="2" id="KW-1185">Reference proteome</keyword>
<evidence type="ECO:0000313" key="2">
    <source>
        <dbReference type="Proteomes" id="UP000317650"/>
    </source>
</evidence>
<protein>
    <submittedName>
        <fullName evidence="1">Uncharacterized protein</fullName>
    </submittedName>
</protein>